<keyword evidence="1" id="KW-0812">Transmembrane</keyword>
<name>A0A0M0G4X0_9BACI</name>
<dbReference type="STRING" id="189381.GCA_900166615_01620"/>
<feature type="transmembrane region" description="Helical" evidence="1">
    <location>
        <begin position="74"/>
        <end position="100"/>
    </location>
</feature>
<reference evidence="3" key="1">
    <citation type="submission" date="2015-07" db="EMBL/GenBank/DDBJ databases">
        <title>Fjat-14235 jcm11544.</title>
        <authorList>
            <person name="Liu B."/>
            <person name="Wang J."/>
            <person name="Zhu Y."/>
            <person name="Liu G."/>
            <person name="Chen Q."/>
            <person name="Chen Z."/>
            <person name="Lan J."/>
            <person name="Che J."/>
            <person name="Ge C."/>
            <person name="Shi H."/>
            <person name="Pan Z."/>
            <person name="Liu X."/>
        </authorList>
    </citation>
    <scope>NUCLEOTIDE SEQUENCE [LARGE SCALE GENOMIC DNA]</scope>
    <source>
        <strain evidence="3">JCM 11544</strain>
    </source>
</reference>
<dbReference type="AlphaFoldDB" id="A0A0M0G4X0"/>
<organism evidence="2 3">
    <name type="scientific">Rossellomorea marisflavi</name>
    <dbReference type="NCBI Taxonomy" id="189381"/>
    <lineage>
        <taxon>Bacteria</taxon>
        <taxon>Bacillati</taxon>
        <taxon>Bacillota</taxon>
        <taxon>Bacilli</taxon>
        <taxon>Bacillales</taxon>
        <taxon>Bacillaceae</taxon>
        <taxon>Rossellomorea</taxon>
    </lineage>
</organism>
<comment type="caution">
    <text evidence="2">The sequence shown here is derived from an EMBL/GenBank/DDBJ whole genome shotgun (WGS) entry which is preliminary data.</text>
</comment>
<keyword evidence="1" id="KW-1133">Transmembrane helix</keyword>
<accession>A0A0M0G4X0</accession>
<keyword evidence="1" id="KW-0472">Membrane</keyword>
<dbReference type="RefSeq" id="WP_053428215.1">
    <property type="nucleotide sequence ID" value="NZ_LGUE01000004.1"/>
</dbReference>
<evidence type="ECO:0000313" key="3">
    <source>
        <dbReference type="Proteomes" id="UP000037405"/>
    </source>
</evidence>
<dbReference type="OrthoDB" id="2736315at2"/>
<dbReference type="PATRIC" id="fig|189381.12.peg.2277"/>
<dbReference type="EMBL" id="LGUE01000004">
    <property type="protein sequence ID" value="KON84617.1"/>
    <property type="molecule type" value="Genomic_DNA"/>
</dbReference>
<gene>
    <name evidence="2" type="ORF">AF331_11300</name>
</gene>
<keyword evidence="3" id="KW-1185">Reference proteome</keyword>
<proteinExistence type="predicted"/>
<sequence length="101" mass="11356">MKKGNWWSFILLVTATYIGITAQDLAYGLHAASGLLDPIHYLMILTILSIGLFAFSVIRLIVMRWKGSMEEKRFSIWMTVSIIIGGAVSVWSGFVLLMWMG</sequence>
<evidence type="ECO:0000256" key="1">
    <source>
        <dbReference type="SAM" id="Phobius"/>
    </source>
</evidence>
<dbReference type="Proteomes" id="UP000037405">
    <property type="component" value="Unassembled WGS sequence"/>
</dbReference>
<protein>
    <submittedName>
        <fullName evidence="2">Uncharacterized protein</fullName>
    </submittedName>
</protein>
<feature type="transmembrane region" description="Helical" evidence="1">
    <location>
        <begin position="38"/>
        <end position="62"/>
    </location>
</feature>
<evidence type="ECO:0000313" key="2">
    <source>
        <dbReference type="EMBL" id="KON84617.1"/>
    </source>
</evidence>